<keyword evidence="2" id="KW-0456">Lyase</keyword>
<evidence type="ECO:0000313" key="6">
    <source>
        <dbReference type="EMBL" id="RKJ97211.1"/>
    </source>
</evidence>
<evidence type="ECO:0000256" key="3">
    <source>
        <dbReference type="ARBA" id="ARBA00023315"/>
    </source>
</evidence>
<name>A0A3R7HPP4_9BURK</name>
<keyword evidence="3" id="KW-0012">Acyltransferase</keyword>
<dbReference type="GO" id="GO:0016836">
    <property type="term" value="F:hydro-lyase activity"/>
    <property type="evidence" value="ECO:0007669"/>
    <property type="project" value="UniProtKB-ARBA"/>
</dbReference>
<dbReference type="EMBL" id="NKDB02000002">
    <property type="protein sequence ID" value="RKJ97211.1"/>
    <property type="molecule type" value="Genomic_DNA"/>
</dbReference>
<evidence type="ECO:0000259" key="4">
    <source>
        <dbReference type="Pfam" id="PF01515"/>
    </source>
</evidence>
<evidence type="ECO:0000256" key="1">
    <source>
        <dbReference type="ARBA" id="ARBA00022679"/>
    </source>
</evidence>
<proteinExistence type="predicted"/>
<dbReference type="SUPFAM" id="SSF53659">
    <property type="entry name" value="Isocitrate/Isopropylmalate dehydrogenase-like"/>
    <property type="match status" value="1"/>
</dbReference>
<comment type="caution">
    <text evidence="6">The sequence shown here is derived from an EMBL/GenBank/DDBJ whole genome shotgun (WGS) entry which is preliminary data.</text>
</comment>
<dbReference type="InterPro" id="IPR029069">
    <property type="entry name" value="HotDog_dom_sf"/>
</dbReference>
<evidence type="ECO:0000259" key="5">
    <source>
        <dbReference type="Pfam" id="PF01575"/>
    </source>
</evidence>
<dbReference type="Gene3D" id="3.40.718.10">
    <property type="entry name" value="Isopropylmalate Dehydrogenase"/>
    <property type="match status" value="1"/>
</dbReference>
<dbReference type="RefSeq" id="WP_094438718.1">
    <property type="nucleotide sequence ID" value="NZ_NKDB02000002.1"/>
</dbReference>
<feature type="domain" description="Phosphate acetyl/butaryl transferase" evidence="4">
    <location>
        <begin position="254"/>
        <end position="467"/>
    </location>
</feature>
<evidence type="ECO:0000256" key="2">
    <source>
        <dbReference type="ARBA" id="ARBA00023239"/>
    </source>
</evidence>
<dbReference type="InterPro" id="IPR002505">
    <property type="entry name" value="PTA_PTB"/>
</dbReference>
<evidence type="ECO:0000313" key="7">
    <source>
        <dbReference type="Proteomes" id="UP000216225"/>
    </source>
</evidence>
<sequence>MPDTATTTAAMPGDELAIVRNRTFDEIAIGDSATIERTLGKQDIQLFALLSGDVNPQHLDEDFAAATRFQGVIAHGMLGGALISAVLGTRLPGPGTIYLGQTLRFLAPVRVGDRLRISVTVTARDEARKRLTLACACVNQDGATVISGEAEVQAPTERVERARTTLPEVRMRVGQDGMQRLLSHVRPLGTLRMAVVHPCDALSLSGALDAREAGLIDPVLVAPRARLLAVAQQAGLDLAGIAIEDVPHSHAAAARAVALVQEGRVQALMKGSLHTDELMACVVASQGGLRTKRRVSHCFVMQTPAYPRPFIITDAAINIAPTLEHKADIVRNAIDLAHAIGVAEPRVAILAAVETVTASMPATLDAAALCKMADRGQITGGLLDGPLAFDNAVSIAAARTKGIVSEVAGRADILVVPDLESGNMLAKQLEYLGDAASAGIVLGARVPIVLTSRADSRETRLASCAVAVLLAHHYQGAPL</sequence>
<protein>
    <submittedName>
        <fullName evidence="6">Bifunctional enoyl-CoA hydratase/phosphate acetyltransferase</fullName>
    </submittedName>
</protein>
<dbReference type="InterPro" id="IPR050500">
    <property type="entry name" value="Phos_Acetyltrans/Butyryltrans"/>
</dbReference>
<dbReference type="PANTHER" id="PTHR43356:SF2">
    <property type="entry name" value="PHOSPHATE ACETYLTRANSFERASE"/>
    <property type="match status" value="1"/>
</dbReference>
<dbReference type="Proteomes" id="UP000216225">
    <property type="component" value="Unassembled WGS sequence"/>
</dbReference>
<reference evidence="6 7" key="1">
    <citation type="submission" date="2018-09" db="EMBL/GenBank/DDBJ databases">
        <title>Genome comparison of Alicycliphilus sp. BQ1, a polyurethanolytic bacterium, with its closest phylogenetic relatives Alicycliphilus denitrificans BC and K601, unable to attack polyurethane.</title>
        <authorList>
            <person name="Loza-Tavera H."/>
            <person name="Lozano L."/>
            <person name="Cevallos M."/>
            <person name="Maya-Lucas O."/>
            <person name="Garcia-Mena J."/>
            <person name="Hernandez J."/>
        </authorList>
    </citation>
    <scope>NUCLEOTIDE SEQUENCE [LARGE SCALE GENOMIC DNA]</scope>
    <source>
        <strain evidence="6 7">BQ1</strain>
    </source>
</reference>
<gene>
    <name evidence="6" type="ORF">CE154_014610</name>
</gene>
<dbReference type="InterPro" id="IPR002539">
    <property type="entry name" value="MaoC-like_dom"/>
</dbReference>
<dbReference type="Pfam" id="PF01575">
    <property type="entry name" value="MaoC_dehydratas"/>
    <property type="match status" value="1"/>
</dbReference>
<accession>A0A3R7HPP4</accession>
<dbReference type="NCBIfam" id="NF006045">
    <property type="entry name" value="PRK08190.1"/>
    <property type="match status" value="1"/>
</dbReference>
<feature type="domain" description="MaoC-like" evidence="5">
    <location>
        <begin position="35"/>
        <end position="129"/>
    </location>
</feature>
<dbReference type="SUPFAM" id="SSF54637">
    <property type="entry name" value="Thioesterase/thiol ester dehydrase-isomerase"/>
    <property type="match status" value="1"/>
</dbReference>
<dbReference type="GO" id="GO:0016746">
    <property type="term" value="F:acyltransferase activity"/>
    <property type="evidence" value="ECO:0007669"/>
    <property type="project" value="UniProtKB-KW"/>
</dbReference>
<dbReference type="NCBIfam" id="NF008852">
    <property type="entry name" value="PRK11890.1"/>
    <property type="match status" value="1"/>
</dbReference>
<keyword evidence="1 6" id="KW-0808">Transferase</keyword>
<organism evidence="6 7">
    <name type="scientific">Alicycliphilus denitrificans</name>
    <dbReference type="NCBI Taxonomy" id="179636"/>
    <lineage>
        <taxon>Bacteria</taxon>
        <taxon>Pseudomonadati</taxon>
        <taxon>Pseudomonadota</taxon>
        <taxon>Betaproteobacteria</taxon>
        <taxon>Burkholderiales</taxon>
        <taxon>Comamonadaceae</taxon>
        <taxon>Alicycliphilus</taxon>
    </lineage>
</organism>
<dbReference type="FunFam" id="3.10.129.10:FF:000042">
    <property type="entry name" value="MaoC domain protein dehydratase"/>
    <property type="match status" value="1"/>
</dbReference>
<dbReference type="PANTHER" id="PTHR43356">
    <property type="entry name" value="PHOSPHATE ACETYLTRANSFERASE"/>
    <property type="match status" value="1"/>
</dbReference>
<dbReference type="Gene3D" id="3.10.129.10">
    <property type="entry name" value="Hotdog Thioesterase"/>
    <property type="match status" value="1"/>
</dbReference>
<dbReference type="AlphaFoldDB" id="A0A3R7HPP4"/>
<dbReference type="CDD" id="cd03449">
    <property type="entry name" value="R_hydratase"/>
    <property type="match status" value="1"/>
</dbReference>
<dbReference type="Pfam" id="PF01515">
    <property type="entry name" value="PTA_PTB"/>
    <property type="match status" value="1"/>
</dbReference>